<dbReference type="Proteomes" id="UP000683246">
    <property type="component" value="Chromosome"/>
</dbReference>
<dbReference type="AlphaFoldDB" id="A0A8J8MI12"/>
<proteinExistence type="predicted"/>
<evidence type="ECO:0000313" key="2">
    <source>
        <dbReference type="Proteomes" id="UP000683246"/>
    </source>
</evidence>
<protein>
    <submittedName>
        <fullName evidence="1">Uncharacterized protein</fullName>
    </submittedName>
</protein>
<dbReference type="EMBL" id="CP058649">
    <property type="protein sequence ID" value="QUI21979.1"/>
    <property type="molecule type" value="Genomic_DNA"/>
</dbReference>
<keyword evidence="2" id="KW-1185">Reference proteome</keyword>
<evidence type="ECO:0000313" key="1">
    <source>
        <dbReference type="EMBL" id="QUI21979.1"/>
    </source>
</evidence>
<sequence>MSNNNIEIDSICYPEDDYQPNAFDDDLGIANWQDTLADSGQDPSKHQVCKHHKNQYHACCCKKNFAQVLDPNLSTALSAAGPIPLATDHQSLLQEGGFTLSTHTVKNDTFNFPSAGVYLVTLNVRYTFLPPTFIDLGQFYQVVVHIEPVNIANVLPKLIRDTGIVTKGTISDSITSTFLVNMTESSAAIRLNFVNFNYNVSFNQTIAFSPIITVTKLSDRPLT</sequence>
<reference evidence="1" key="1">
    <citation type="submission" date="2020-07" db="EMBL/GenBank/DDBJ databases">
        <title>Vallitalea pronyensis genome.</title>
        <authorList>
            <person name="Postec A."/>
        </authorList>
    </citation>
    <scope>NUCLEOTIDE SEQUENCE</scope>
    <source>
        <strain evidence="1">FatNI3</strain>
    </source>
</reference>
<organism evidence="1 2">
    <name type="scientific">Vallitalea pronyensis</name>
    <dbReference type="NCBI Taxonomy" id="1348613"/>
    <lineage>
        <taxon>Bacteria</taxon>
        <taxon>Bacillati</taxon>
        <taxon>Bacillota</taxon>
        <taxon>Clostridia</taxon>
        <taxon>Lachnospirales</taxon>
        <taxon>Vallitaleaceae</taxon>
        <taxon>Vallitalea</taxon>
    </lineage>
</organism>
<dbReference type="RefSeq" id="WP_212697451.1">
    <property type="nucleotide sequence ID" value="NZ_CP058649.1"/>
</dbReference>
<dbReference type="KEGG" id="vpy:HZI73_06545"/>
<gene>
    <name evidence="1" type="ORF">HZI73_06545</name>
</gene>
<name>A0A8J8MI12_9FIRM</name>
<accession>A0A8J8MI12</accession>